<evidence type="ECO:0000313" key="5">
    <source>
        <dbReference type="Proteomes" id="UP001195483"/>
    </source>
</evidence>
<reference evidence="4" key="3">
    <citation type="submission" date="2023-05" db="EMBL/GenBank/DDBJ databases">
        <authorList>
            <person name="Smith C.H."/>
        </authorList>
    </citation>
    <scope>NUCLEOTIDE SEQUENCE</scope>
    <source>
        <strain evidence="4">CHS0354</strain>
        <tissue evidence="4">Mantle</tissue>
    </source>
</reference>
<dbReference type="SUPFAM" id="SSF48113">
    <property type="entry name" value="Heme-dependent peroxidases"/>
    <property type="match status" value="1"/>
</dbReference>
<dbReference type="Pfam" id="PF03098">
    <property type="entry name" value="An_peroxidase"/>
    <property type="match status" value="1"/>
</dbReference>
<dbReference type="Gene3D" id="1.10.640.10">
    <property type="entry name" value="Haem peroxidase domain superfamily, animal type"/>
    <property type="match status" value="1"/>
</dbReference>
<dbReference type="GO" id="GO:0004601">
    <property type="term" value="F:peroxidase activity"/>
    <property type="evidence" value="ECO:0007669"/>
    <property type="project" value="InterPro"/>
</dbReference>
<dbReference type="PANTHER" id="PTHR11475">
    <property type="entry name" value="OXIDASE/PEROXIDASE"/>
    <property type="match status" value="1"/>
</dbReference>
<dbReference type="GO" id="GO:0005576">
    <property type="term" value="C:extracellular region"/>
    <property type="evidence" value="ECO:0007669"/>
    <property type="project" value="UniProtKB-SubCell"/>
</dbReference>
<dbReference type="Proteomes" id="UP001195483">
    <property type="component" value="Unassembled WGS sequence"/>
</dbReference>
<proteinExistence type="predicted"/>
<dbReference type="InterPro" id="IPR010255">
    <property type="entry name" value="Haem_peroxidase_sf"/>
</dbReference>
<reference evidence="4" key="1">
    <citation type="journal article" date="2021" name="Genome Biol. Evol.">
        <title>A High-Quality Reference Genome for a Parasitic Bivalve with Doubly Uniparental Inheritance (Bivalvia: Unionida).</title>
        <authorList>
            <person name="Smith C.H."/>
        </authorList>
    </citation>
    <scope>NUCLEOTIDE SEQUENCE</scope>
    <source>
        <strain evidence="4">CHS0354</strain>
    </source>
</reference>
<comment type="subcellular location">
    <subcellularLocation>
        <location evidence="1">Secreted</location>
    </subcellularLocation>
</comment>
<name>A0AAE0T873_9BIVA</name>
<organism evidence="4 5">
    <name type="scientific">Potamilus streckersoni</name>
    <dbReference type="NCBI Taxonomy" id="2493646"/>
    <lineage>
        <taxon>Eukaryota</taxon>
        <taxon>Metazoa</taxon>
        <taxon>Spiralia</taxon>
        <taxon>Lophotrochozoa</taxon>
        <taxon>Mollusca</taxon>
        <taxon>Bivalvia</taxon>
        <taxon>Autobranchia</taxon>
        <taxon>Heteroconchia</taxon>
        <taxon>Palaeoheterodonta</taxon>
        <taxon>Unionida</taxon>
        <taxon>Unionoidea</taxon>
        <taxon>Unionidae</taxon>
        <taxon>Ambleminae</taxon>
        <taxon>Lampsilini</taxon>
        <taxon>Potamilus</taxon>
    </lineage>
</organism>
<keyword evidence="5" id="KW-1185">Reference proteome</keyword>
<dbReference type="PANTHER" id="PTHR11475:SF4">
    <property type="entry name" value="CHORION PEROXIDASE"/>
    <property type="match status" value="1"/>
</dbReference>
<keyword evidence="2" id="KW-0964">Secreted</keyword>
<reference evidence="4" key="2">
    <citation type="journal article" date="2021" name="Genome Biol. Evol.">
        <title>Developing a high-quality reference genome for a parasitic bivalve with doubly uniparental inheritance (Bivalvia: Unionida).</title>
        <authorList>
            <person name="Smith C.H."/>
        </authorList>
    </citation>
    <scope>NUCLEOTIDE SEQUENCE</scope>
    <source>
        <strain evidence="4">CHS0354</strain>
        <tissue evidence="4">Mantle</tissue>
    </source>
</reference>
<sequence length="125" mass="14030">MAMCITVAYARSASRQVRVMGWTRGPCGALLSFDLRPLTFLQETALNISEQSLEEHFTRSSSVFNQCPFSIAPDFSQAAPSRYRNIDGSCNNLNNGLWGAAFTPFERILPAIYDYCKEFCPCIEK</sequence>
<evidence type="ECO:0000256" key="3">
    <source>
        <dbReference type="ARBA" id="ARBA00023180"/>
    </source>
</evidence>
<dbReference type="EMBL" id="JAEAOA010002243">
    <property type="protein sequence ID" value="KAK3605223.1"/>
    <property type="molecule type" value="Genomic_DNA"/>
</dbReference>
<dbReference type="InterPro" id="IPR019791">
    <property type="entry name" value="Haem_peroxidase_animal"/>
</dbReference>
<comment type="caution">
    <text evidence="4">The sequence shown here is derived from an EMBL/GenBank/DDBJ whole genome shotgun (WGS) entry which is preliminary data.</text>
</comment>
<evidence type="ECO:0000256" key="2">
    <source>
        <dbReference type="ARBA" id="ARBA00022525"/>
    </source>
</evidence>
<accession>A0AAE0T873</accession>
<keyword evidence="3" id="KW-0325">Glycoprotein</keyword>
<dbReference type="InterPro" id="IPR037120">
    <property type="entry name" value="Haem_peroxidase_sf_animal"/>
</dbReference>
<dbReference type="GO" id="GO:0020037">
    <property type="term" value="F:heme binding"/>
    <property type="evidence" value="ECO:0007669"/>
    <property type="project" value="InterPro"/>
</dbReference>
<gene>
    <name evidence="4" type="ORF">CHS0354_038658</name>
</gene>
<dbReference type="GO" id="GO:0006979">
    <property type="term" value="P:response to oxidative stress"/>
    <property type="evidence" value="ECO:0007669"/>
    <property type="project" value="InterPro"/>
</dbReference>
<dbReference type="AlphaFoldDB" id="A0AAE0T873"/>
<dbReference type="PROSITE" id="PS50292">
    <property type="entry name" value="PEROXIDASE_3"/>
    <property type="match status" value="1"/>
</dbReference>
<evidence type="ECO:0000256" key="1">
    <source>
        <dbReference type="ARBA" id="ARBA00004613"/>
    </source>
</evidence>
<protein>
    <submittedName>
        <fullName evidence="4">Uncharacterized protein</fullName>
    </submittedName>
</protein>
<evidence type="ECO:0000313" key="4">
    <source>
        <dbReference type="EMBL" id="KAK3605223.1"/>
    </source>
</evidence>